<dbReference type="PANTHER" id="PTHR30330">
    <property type="entry name" value="AGSS FAMILY TRANSPORTER, SODIUM-ALANINE"/>
    <property type="match status" value="1"/>
</dbReference>
<evidence type="ECO:0000256" key="2">
    <source>
        <dbReference type="ARBA" id="ARBA00009261"/>
    </source>
</evidence>
<dbReference type="GO" id="GO:0005283">
    <property type="term" value="F:amino acid:sodium symporter activity"/>
    <property type="evidence" value="ECO:0007669"/>
    <property type="project" value="InterPro"/>
</dbReference>
<feature type="transmembrane region" description="Helical" evidence="9">
    <location>
        <begin position="314"/>
        <end position="337"/>
    </location>
</feature>
<evidence type="ECO:0000256" key="1">
    <source>
        <dbReference type="ARBA" id="ARBA00004651"/>
    </source>
</evidence>
<feature type="transmembrane region" description="Helical" evidence="9">
    <location>
        <begin position="428"/>
        <end position="448"/>
    </location>
</feature>
<evidence type="ECO:0000256" key="4">
    <source>
        <dbReference type="ARBA" id="ARBA00022475"/>
    </source>
</evidence>
<dbReference type="PANTHER" id="PTHR30330:SF3">
    <property type="entry name" value="TRANSCRIPTIONAL REGULATOR, LRP FAMILY"/>
    <property type="match status" value="1"/>
</dbReference>
<dbReference type="NCBIfam" id="TIGR00835">
    <property type="entry name" value="agcS"/>
    <property type="match status" value="1"/>
</dbReference>
<gene>
    <name evidence="10" type="ORF">SAMN05444424_0583</name>
</gene>
<feature type="transmembrane region" description="Helical" evidence="9">
    <location>
        <begin position="357"/>
        <end position="379"/>
    </location>
</feature>
<evidence type="ECO:0000256" key="8">
    <source>
        <dbReference type="ARBA" id="ARBA00023136"/>
    </source>
</evidence>
<evidence type="ECO:0000256" key="6">
    <source>
        <dbReference type="ARBA" id="ARBA00022847"/>
    </source>
</evidence>
<dbReference type="RefSeq" id="WP_021659141.1">
    <property type="nucleotide sequence ID" value="NZ_FQVY01000001.1"/>
</dbReference>
<dbReference type="GO" id="GO:0005886">
    <property type="term" value="C:plasma membrane"/>
    <property type="evidence" value="ECO:0007669"/>
    <property type="project" value="UniProtKB-SubCell"/>
</dbReference>
<evidence type="ECO:0000256" key="7">
    <source>
        <dbReference type="ARBA" id="ARBA00022989"/>
    </source>
</evidence>
<evidence type="ECO:0000313" key="10">
    <source>
        <dbReference type="EMBL" id="SHF75868.1"/>
    </source>
</evidence>
<keyword evidence="4 9" id="KW-1003">Cell membrane</keyword>
<evidence type="ECO:0000256" key="5">
    <source>
        <dbReference type="ARBA" id="ARBA00022692"/>
    </source>
</evidence>
<evidence type="ECO:0000256" key="3">
    <source>
        <dbReference type="ARBA" id="ARBA00022448"/>
    </source>
</evidence>
<comment type="caution">
    <text evidence="10">The sequence shown here is derived from an EMBL/GenBank/DDBJ whole genome shotgun (WGS) entry which is preliminary data.</text>
</comment>
<feature type="transmembrane region" description="Helical" evidence="9">
    <location>
        <begin position="72"/>
        <end position="92"/>
    </location>
</feature>
<feature type="transmembrane region" description="Helical" evidence="9">
    <location>
        <begin position="144"/>
        <end position="167"/>
    </location>
</feature>
<comment type="subcellular location">
    <subcellularLocation>
        <location evidence="1 9">Cell membrane</location>
        <topology evidence="1 9">Multi-pass membrane protein</topology>
    </subcellularLocation>
</comment>
<feature type="transmembrane region" description="Helical" evidence="9">
    <location>
        <begin position="213"/>
        <end position="234"/>
    </location>
</feature>
<feature type="transmembrane region" description="Helical" evidence="9">
    <location>
        <begin position="187"/>
        <end position="206"/>
    </location>
</feature>
<proteinExistence type="inferred from homology"/>
<dbReference type="Proteomes" id="UP000184089">
    <property type="component" value="Unassembled WGS sequence"/>
</dbReference>
<dbReference type="FunFam" id="1.20.1740.10:FF:000004">
    <property type="entry name" value="Sodium:alanine symporter family protein"/>
    <property type="match status" value="1"/>
</dbReference>
<organism evidence="10 11">
    <name type="scientific">Bittarella massiliensis</name>
    <name type="common">ex Durand et al. 2017</name>
    <dbReference type="NCBI Taxonomy" id="1720313"/>
    <lineage>
        <taxon>Bacteria</taxon>
        <taxon>Bacillati</taxon>
        <taxon>Bacillota</taxon>
        <taxon>Clostridia</taxon>
        <taxon>Eubacteriales</taxon>
        <taxon>Oscillospiraceae</taxon>
        <taxon>Bittarella (ex Durand et al. 2017)</taxon>
    </lineage>
</organism>
<feature type="transmembrane region" description="Helical" evidence="9">
    <location>
        <begin position="98"/>
        <end position="123"/>
    </location>
</feature>
<keyword evidence="3 9" id="KW-0813">Transport</keyword>
<keyword evidence="5 9" id="KW-0812">Transmembrane</keyword>
<feature type="transmembrane region" description="Helical" evidence="9">
    <location>
        <begin position="400"/>
        <end position="422"/>
    </location>
</feature>
<dbReference type="PRINTS" id="PR00175">
    <property type="entry name" value="NAALASMPORT"/>
</dbReference>
<feature type="transmembrane region" description="Helical" evidence="9">
    <location>
        <begin position="13"/>
        <end position="32"/>
    </location>
</feature>
<dbReference type="Pfam" id="PF01235">
    <property type="entry name" value="Na_Ala_symp"/>
    <property type="match status" value="1"/>
</dbReference>
<feature type="transmembrane region" description="Helical" evidence="9">
    <location>
        <begin position="246"/>
        <end position="269"/>
    </location>
</feature>
<evidence type="ECO:0000256" key="9">
    <source>
        <dbReference type="RuleBase" id="RU363064"/>
    </source>
</evidence>
<dbReference type="Gene3D" id="1.20.1740.10">
    <property type="entry name" value="Amino acid/polyamine transporter I"/>
    <property type="match status" value="1"/>
</dbReference>
<keyword evidence="8 9" id="KW-0472">Membrane</keyword>
<accession>A0AAQ1MBX6</accession>
<dbReference type="InterPro" id="IPR001463">
    <property type="entry name" value="Na/Ala_symport"/>
</dbReference>
<dbReference type="EMBL" id="FQVY01000001">
    <property type="protein sequence ID" value="SHF75868.1"/>
    <property type="molecule type" value="Genomic_DNA"/>
</dbReference>
<name>A0AAQ1MBX6_9FIRM</name>
<dbReference type="AlphaFoldDB" id="A0AAQ1MBX6"/>
<keyword evidence="7 9" id="KW-1133">Transmembrane helix</keyword>
<evidence type="ECO:0000313" key="11">
    <source>
        <dbReference type="Proteomes" id="UP000184089"/>
    </source>
</evidence>
<keyword evidence="6 9" id="KW-0769">Symport</keyword>
<sequence>MGLNEIIKAVNDFVWGPVMLVLLVGTGVFLTLRLGFLPWRNLGHALKSVFSREKTAAGGEGDISAFQSLMTALAATIGTGNIVGVATAMVLGGPGALVWMWVSALFGLSTKYAESVLAVKYRVKTKSGEMAGGPMYALRDGFPIRWIGAVLAFLFSLFAVLASFGIGNLTQANSISDAVGSTFGVPTWVTGLVLAALVGVVLVGGIQSIGKVCGVIVPVMAVFYFVAGIAVIALNAGNLPQGLAEIVRMAFSPTAVAGGVGGTITATVLSSMRWGVARGVFSNEAGLGSAPIAAAAAKTDHPSRQGYINMTGTFFDTLVVCSVTGLAIASSGVLGTVGADGKLLDGVNLTIAAFRTALGSAGGMIVTVGIALFAFSTILGWEYYGEKSLEYLVHSRAANYLYRVLFSLVTFLGATTSLEVVWNFSDTMNGLMSIPNLICLLALSGVVARECRDYQEHVLIPQRAEKRALRAQKRSAGKV</sequence>
<protein>
    <submittedName>
        <fullName evidence="10">Alanine or glycine:cation symporter, AGCS family</fullName>
    </submittedName>
</protein>
<comment type="similarity">
    <text evidence="2 9">Belongs to the alanine or glycine:cation symporter (AGCS) (TC 2.A.25) family.</text>
</comment>
<reference evidence="11" key="1">
    <citation type="submission" date="2016-11" db="EMBL/GenBank/DDBJ databases">
        <authorList>
            <person name="Jaros S."/>
            <person name="Januszkiewicz K."/>
            <person name="Wedrychowicz H."/>
        </authorList>
    </citation>
    <scope>NUCLEOTIDE SEQUENCE [LARGE SCALE GENOMIC DNA]</scope>
    <source>
        <strain evidence="11">DSM 4029</strain>
    </source>
</reference>